<dbReference type="Proteomes" id="UP000054166">
    <property type="component" value="Unassembled WGS sequence"/>
</dbReference>
<reference evidence="2" key="2">
    <citation type="submission" date="2015-01" db="EMBL/GenBank/DDBJ databases">
        <title>Evolutionary Origins and Diversification of the Mycorrhizal Mutualists.</title>
        <authorList>
            <consortium name="DOE Joint Genome Institute"/>
            <consortium name="Mycorrhizal Genomics Consortium"/>
            <person name="Kohler A."/>
            <person name="Kuo A."/>
            <person name="Nagy L.G."/>
            <person name="Floudas D."/>
            <person name="Copeland A."/>
            <person name="Barry K.W."/>
            <person name="Cichocki N."/>
            <person name="Veneault-Fourrey C."/>
            <person name="LaButti K."/>
            <person name="Lindquist E.A."/>
            <person name="Lipzen A."/>
            <person name="Lundell T."/>
            <person name="Morin E."/>
            <person name="Murat C."/>
            <person name="Riley R."/>
            <person name="Ohm R."/>
            <person name="Sun H."/>
            <person name="Tunlid A."/>
            <person name="Henrissat B."/>
            <person name="Grigoriev I.V."/>
            <person name="Hibbett D.S."/>
            <person name="Martin F."/>
        </authorList>
    </citation>
    <scope>NUCLEOTIDE SEQUENCE [LARGE SCALE GENOMIC DNA]</scope>
    <source>
        <strain evidence="2">F 1598</strain>
    </source>
</reference>
<sequence>MATTPLEILVLVLTNAKGDKLQFWIDQANQDARKHVISKTGKVNMLRHMLALHYSLDLISLSQSVPHGHLPLNEHIQLWQWDHLWQLGDQWAKETAAENNFLLYPPSNSTSVPAHLNHPSCTRTQLHTAAASNCDATQNLEVFHTHYLKTPVMGAVCPATTDLPSTAPTLNRDIPPSKLQQEVAVQAGMLTACSRDIESLTRADGLHKLYMLFKKELNRDKEHFFASFSKKQHEGNRGCSLMAFQIVVEAILHMEKDLWDEEEKPEYVSEVTWVNRWKGLNKMEI</sequence>
<dbReference type="HOGENOM" id="CLU_068721_0_0_1"/>
<protein>
    <submittedName>
        <fullName evidence="1">Uncharacterized protein</fullName>
    </submittedName>
</protein>
<proteinExistence type="predicted"/>
<reference evidence="1 2" key="1">
    <citation type="submission" date="2014-04" db="EMBL/GenBank/DDBJ databases">
        <authorList>
            <consortium name="DOE Joint Genome Institute"/>
            <person name="Kuo A."/>
            <person name="Tarkka M."/>
            <person name="Buscot F."/>
            <person name="Kohler A."/>
            <person name="Nagy L.G."/>
            <person name="Floudas D."/>
            <person name="Copeland A."/>
            <person name="Barry K.W."/>
            <person name="Cichocki N."/>
            <person name="Veneault-Fourrey C."/>
            <person name="LaButti K."/>
            <person name="Lindquist E.A."/>
            <person name="Lipzen A."/>
            <person name="Lundell T."/>
            <person name="Morin E."/>
            <person name="Murat C."/>
            <person name="Sun H."/>
            <person name="Tunlid A."/>
            <person name="Henrissat B."/>
            <person name="Grigoriev I.V."/>
            <person name="Hibbett D.S."/>
            <person name="Martin F."/>
            <person name="Nordberg H.P."/>
            <person name="Cantor M.N."/>
            <person name="Hua S.X."/>
        </authorList>
    </citation>
    <scope>NUCLEOTIDE SEQUENCE [LARGE SCALE GENOMIC DNA]</scope>
    <source>
        <strain evidence="1 2">F 1598</strain>
    </source>
</reference>
<dbReference type="AlphaFoldDB" id="A0A0C3AFG1"/>
<name>A0A0C3AFG1_PILCF</name>
<evidence type="ECO:0000313" key="2">
    <source>
        <dbReference type="Proteomes" id="UP000054166"/>
    </source>
</evidence>
<accession>A0A0C3AFG1</accession>
<evidence type="ECO:0000313" key="1">
    <source>
        <dbReference type="EMBL" id="KIM72533.1"/>
    </source>
</evidence>
<dbReference type="OrthoDB" id="3270058at2759"/>
<dbReference type="InParanoid" id="A0A0C3AFG1"/>
<dbReference type="EMBL" id="KN833124">
    <property type="protein sequence ID" value="KIM72533.1"/>
    <property type="molecule type" value="Genomic_DNA"/>
</dbReference>
<keyword evidence="2" id="KW-1185">Reference proteome</keyword>
<organism evidence="1 2">
    <name type="scientific">Piloderma croceum (strain F 1598)</name>
    <dbReference type="NCBI Taxonomy" id="765440"/>
    <lineage>
        <taxon>Eukaryota</taxon>
        <taxon>Fungi</taxon>
        <taxon>Dikarya</taxon>
        <taxon>Basidiomycota</taxon>
        <taxon>Agaricomycotina</taxon>
        <taxon>Agaricomycetes</taxon>
        <taxon>Agaricomycetidae</taxon>
        <taxon>Atheliales</taxon>
        <taxon>Atheliaceae</taxon>
        <taxon>Piloderma</taxon>
    </lineage>
</organism>
<gene>
    <name evidence="1" type="ORF">PILCRDRAFT_16046</name>
</gene>